<organism evidence="2 3">
    <name type="scientific">Synechococcus phage S-SKS1</name>
    <dbReference type="NCBI Taxonomy" id="754042"/>
    <lineage>
        <taxon>Viruses</taxon>
        <taxon>Duplodnaviria</taxon>
        <taxon>Heunggongvirae</taxon>
        <taxon>Uroviricota</taxon>
        <taxon>Caudoviricetes</taxon>
        <taxon>Llyrvirus</taxon>
        <taxon>Llyrvirus SSKS1</taxon>
    </lineage>
</organism>
<evidence type="ECO:0000313" key="3">
    <source>
        <dbReference type="Proteomes" id="UP000201252"/>
    </source>
</evidence>
<dbReference type="Gene3D" id="3.40.50.150">
    <property type="entry name" value="Vaccinia Virus protein VP39"/>
    <property type="match status" value="1"/>
</dbReference>
<feature type="domain" description="C-methyltransferase" evidence="1">
    <location>
        <begin position="235"/>
        <end position="333"/>
    </location>
</feature>
<dbReference type="InterPro" id="IPR029063">
    <property type="entry name" value="SAM-dependent_MTases_sf"/>
</dbReference>
<gene>
    <name evidence="2" type="ORF">SWZG_00045</name>
</gene>
<dbReference type="KEGG" id="vg:15010946"/>
<keyword evidence="3" id="KW-1185">Reference proteome</keyword>
<accession>M4QRS6</accession>
<dbReference type="SUPFAM" id="SSF53335">
    <property type="entry name" value="S-adenosyl-L-methionine-dependent methyltransferases"/>
    <property type="match status" value="1"/>
</dbReference>
<dbReference type="Proteomes" id="UP000201252">
    <property type="component" value="Segment"/>
</dbReference>
<sequence>MGCVDTPVEDDIFFDQDWGVSENGLVQLKTLIDPNILYENSHTPGSVGKIWKQHHKRFFDFIIENSDNIDRYLEIGGASGSLWKNFSTLDSQFSYEIIEPSHQESSDSRLKYVRGFYETQSFDEKYKCIIHSHVFEHAYNPIEFLKKIFEDLTDDGVQFISIPNMRHWLKRGYTNTINFEHTYYLDEFVLEHVLARAGFSIDKKVVDTHSIFVKAVKSSDIGKVDVNFEYSKDLFLDYIYKLKSDVSNILDDIEDNVYLFGAHVFSQTLLNFGIDENLIVSILDNDTKKQGKRLYGTDLTIQSPEVLRDIDSPTVILRAGVYTEEIKDQILNINSTTRFV</sequence>
<proteinExistence type="predicted"/>
<evidence type="ECO:0000259" key="1">
    <source>
        <dbReference type="Pfam" id="PF08484"/>
    </source>
</evidence>
<dbReference type="RefSeq" id="YP_007674410.1">
    <property type="nucleotide sequence ID" value="NC_020851.1"/>
</dbReference>
<name>M4QRS6_9CAUD</name>
<reference evidence="2 3" key="1">
    <citation type="submission" date="2010-10" db="EMBL/GenBank/DDBJ databases">
        <title>The Genome Sequence of Synechococcus phage S-SKS1.</title>
        <authorList>
            <consortium name="The Broad Institute Genome Sequencing Platform"/>
            <person name="Henn M.R."/>
            <person name="Clokie M."/>
            <person name="Levin J."/>
            <person name="Malboeuf C."/>
            <person name="Casali M."/>
            <person name="Russ C."/>
            <person name="Lennon N."/>
            <person name="Chapman S.B."/>
            <person name="Erlich R."/>
            <person name="Young S.K."/>
            <person name="Yandava C."/>
            <person name="Zeng Q."/>
            <person name="Alvarado L."/>
            <person name="Anderson S."/>
            <person name="Berlin A."/>
            <person name="Chen Z."/>
            <person name="Freedman E."/>
            <person name="Gellesch M."/>
            <person name="Goldberg J."/>
            <person name="Green L."/>
            <person name="Griggs A."/>
            <person name="Gujja S."/>
            <person name="Heilman E.R."/>
            <person name="Heiman D."/>
            <person name="Hollinger A."/>
            <person name="Howarth C."/>
            <person name="Larson L."/>
            <person name="Mehta T."/>
            <person name="Pearson M."/>
            <person name="Roberts A."/>
            <person name="Ryan E."/>
            <person name="Saif S."/>
            <person name="Shea T."/>
            <person name="Shenoy N."/>
            <person name="Sisk P."/>
            <person name="Stolte C."/>
            <person name="Sykes S."/>
            <person name="White J."/>
            <person name="Haas B."/>
            <person name="Nusbaum C."/>
            <person name="Birren B."/>
        </authorList>
    </citation>
    <scope>NUCLEOTIDE SEQUENCE [LARGE SCALE GENOMIC DNA]</scope>
</reference>
<dbReference type="GeneID" id="15010946"/>
<evidence type="ECO:0000313" key="2">
    <source>
        <dbReference type="EMBL" id="AGH31558.1"/>
    </source>
</evidence>
<dbReference type="Gene3D" id="3.40.50.720">
    <property type="entry name" value="NAD(P)-binding Rossmann-like Domain"/>
    <property type="match status" value="1"/>
</dbReference>
<dbReference type="Pfam" id="PF08484">
    <property type="entry name" value="Methyltransf_14"/>
    <property type="match status" value="1"/>
</dbReference>
<protein>
    <recommendedName>
        <fullName evidence="1">C-methyltransferase domain-containing protein</fullName>
    </recommendedName>
</protein>
<dbReference type="EMBL" id="HQ633071">
    <property type="protein sequence ID" value="AGH31558.1"/>
    <property type="molecule type" value="Genomic_DNA"/>
</dbReference>
<dbReference type="Pfam" id="PF13489">
    <property type="entry name" value="Methyltransf_23"/>
    <property type="match status" value="1"/>
</dbReference>
<dbReference type="InterPro" id="IPR013691">
    <property type="entry name" value="MeTrfase_14"/>
</dbReference>